<organism evidence="2 3">
    <name type="scientific">Carnegiea gigantea</name>
    <dbReference type="NCBI Taxonomy" id="171969"/>
    <lineage>
        <taxon>Eukaryota</taxon>
        <taxon>Viridiplantae</taxon>
        <taxon>Streptophyta</taxon>
        <taxon>Embryophyta</taxon>
        <taxon>Tracheophyta</taxon>
        <taxon>Spermatophyta</taxon>
        <taxon>Magnoliopsida</taxon>
        <taxon>eudicotyledons</taxon>
        <taxon>Gunneridae</taxon>
        <taxon>Pentapetalae</taxon>
        <taxon>Caryophyllales</taxon>
        <taxon>Cactineae</taxon>
        <taxon>Cactaceae</taxon>
        <taxon>Cactoideae</taxon>
        <taxon>Echinocereeae</taxon>
        <taxon>Carnegiea</taxon>
    </lineage>
</organism>
<evidence type="ECO:0000256" key="1">
    <source>
        <dbReference type="SAM" id="MobiDB-lite"/>
    </source>
</evidence>
<evidence type="ECO:0000313" key="2">
    <source>
        <dbReference type="EMBL" id="KAJ8436327.1"/>
    </source>
</evidence>
<evidence type="ECO:0000313" key="3">
    <source>
        <dbReference type="Proteomes" id="UP001153076"/>
    </source>
</evidence>
<dbReference type="AlphaFoldDB" id="A0A9Q1K476"/>
<proteinExistence type="predicted"/>
<comment type="caution">
    <text evidence="2">The sequence shown here is derived from an EMBL/GenBank/DDBJ whole genome shotgun (WGS) entry which is preliminary data.</text>
</comment>
<dbReference type="Proteomes" id="UP001153076">
    <property type="component" value="Unassembled WGS sequence"/>
</dbReference>
<keyword evidence="3" id="KW-1185">Reference proteome</keyword>
<gene>
    <name evidence="2" type="ORF">Cgig2_005251</name>
</gene>
<feature type="region of interest" description="Disordered" evidence="1">
    <location>
        <begin position="216"/>
        <end position="235"/>
    </location>
</feature>
<accession>A0A9Q1K476</accession>
<sequence length="235" mass="26867">MKKGTKTTARKKVQFRNFEVEEPVKRLDYDQWSAIMHTGFGGILSMRTKLILKKLARWLLEKYNPWDNSLNLDNGKLLIDEEDVRNRDKKEQVAGEYRKGRIMARIDYQRIPRLAEVDLEIYMQELEEDQPQQGGAGAMSRVTTTKENRCPYCPHCNGQCVGVVHLNDEPLQLESMAIERMEQRTRMACSPPSFNLGISPERKACARPTGDITPASFQPRMGVYTDPTGSVTAEL</sequence>
<dbReference type="EMBL" id="JAKOGI010000350">
    <property type="protein sequence ID" value="KAJ8436327.1"/>
    <property type="molecule type" value="Genomic_DNA"/>
</dbReference>
<name>A0A9Q1K476_9CARY</name>
<reference evidence="2" key="1">
    <citation type="submission" date="2022-04" db="EMBL/GenBank/DDBJ databases">
        <title>Carnegiea gigantea Genome sequencing and assembly v2.</title>
        <authorList>
            <person name="Copetti D."/>
            <person name="Sanderson M.J."/>
            <person name="Burquez A."/>
            <person name="Wojciechowski M.F."/>
        </authorList>
    </citation>
    <scope>NUCLEOTIDE SEQUENCE</scope>
    <source>
        <strain evidence="2">SGP5-SGP5p</strain>
        <tissue evidence="2">Aerial part</tissue>
    </source>
</reference>
<protein>
    <submittedName>
        <fullName evidence="2">Uncharacterized protein</fullName>
    </submittedName>
</protein>